<evidence type="ECO:0000313" key="2">
    <source>
        <dbReference type="EMBL" id="WXA91166.1"/>
    </source>
</evidence>
<accession>A0ABZ2JXL1</accession>
<gene>
    <name evidence="2" type="ORF">LZC95_32510</name>
</gene>
<protein>
    <submittedName>
        <fullName evidence="2">Uncharacterized protein</fullName>
    </submittedName>
</protein>
<proteinExistence type="predicted"/>
<reference evidence="2 3" key="1">
    <citation type="submission" date="2021-12" db="EMBL/GenBank/DDBJ databases">
        <title>Discovery of the Pendulisporaceae a myxobacterial family with distinct sporulation behavior and unique specialized metabolism.</title>
        <authorList>
            <person name="Garcia R."/>
            <person name="Popoff A."/>
            <person name="Bader C.D."/>
            <person name="Loehr J."/>
            <person name="Walesch S."/>
            <person name="Walt C."/>
            <person name="Boldt J."/>
            <person name="Bunk B."/>
            <person name="Haeckl F.J.F.P.J."/>
            <person name="Gunesch A.P."/>
            <person name="Birkelbach J."/>
            <person name="Nuebel U."/>
            <person name="Pietschmann T."/>
            <person name="Bach T."/>
            <person name="Mueller R."/>
        </authorList>
    </citation>
    <scope>NUCLEOTIDE SEQUENCE [LARGE SCALE GENOMIC DNA]</scope>
    <source>
        <strain evidence="2 3">MSr12523</strain>
    </source>
</reference>
<dbReference type="RefSeq" id="WP_394841787.1">
    <property type="nucleotide sequence ID" value="NZ_CP089982.1"/>
</dbReference>
<sequence>MATNIGWFAVRTGADLVPVLKKLRQRAAKDDIPDGFRIAAGEEPAKPTGLEAFKAFFKRASPTPVFTSAMLIGWTFAAAPQWAQAVSQELGCVAVSFFVFEGTWNYAIFDSGVEVAAMEVYSLPRPVLYGDIERAASLLGVDTALFRRYEDALQSAVVEGDADDGAEEPSPFPGDEYPPHDEWAHVDFARRLGDIPYPGEGLEFHWDEGAPPVNNASWVGLPARLPTPV</sequence>
<dbReference type="EMBL" id="CP089982">
    <property type="protein sequence ID" value="WXA91166.1"/>
    <property type="molecule type" value="Genomic_DNA"/>
</dbReference>
<feature type="region of interest" description="Disordered" evidence="1">
    <location>
        <begin position="157"/>
        <end position="178"/>
    </location>
</feature>
<evidence type="ECO:0000313" key="3">
    <source>
        <dbReference type="Proteomes" id="UP001379533"/>
    </source>
</evidence>
<keyword evidence="3" id="KW-1185">Reference proteome</keyword>
<dbReference type="Proteomes" id="UP001379533">
    <property type="component" value="Chromosome"/>
</dbReference>
<evidence type="ECO:0000256" key="1">
    <source>
        <dbReference type="SAM" id="MobiDB-lite"/>
    </source>
</evidence>
<name>A0ABZ2JXL1_9BACT</name>
<organism evidence="2 3">
    <name type="scientific">Pendulispora brunnea</name>
    <dbReference type="NCBI Taxonomy" id="2905690"/>
    <lineage>
        <taxon>Bacteria</taxon>
        <taxon>Pseudomonadati</taxon>
        <taxon>Myxococcota</taxon>
        <taxon>Myxococcia</taxon>
        <taxon>Myxococcales</taxon>
        <taxon>Sorangiineae</taxon>
        <taxon>Pendulisporaceae</taxon>
        <taxon>Pendulispora</taxon>
    </lineage>
</organism>